<dbReference type="OrthoDB" id="5711at10239"/>
<evidence type="ECO:0008006" key="3">
    <source>
        <dbReference type="Google" id="ProtNLM"/>
    </source>
</evidence>
<keyword evidence="2" id="KW-1185">Reference proteome</keyword>
<organism evidence="1 2">
    <name type="scientific">Prochlorococcus phage P-GSP1</name>
    <dbReference type="NCBI Taxonomy" id="382262"/>
    <lineage>
        <taxon>Viruses</taxon>
        <taxon>Duplodnaviria</taxon>
        <taxon>Heunggongvirae</taxon>
        <taxon>Uroviricota</taxon>
        <taxon>Caudoviricetes</taxon>
        <taxon>Autographivirales</taxon>
        <taxon>Lingvirus</taxon>
        <taxon>Lingvirus PGSP1</taxon>
    </lineage>
</organism>
<dbReference type="KEGG" id="vg:15013680"/>
<dbReference type="GeneID" id="15013680"/>
<proteinExistence type="predicted"/>
<dbReference type="RefSeq" id="YP_007677699.1">
    <property type="nucleotide sequence ID" value="NC_020878.1"/>
</dbReference>
<sequence length="666" mass="69466">MTLTQINKAGLDEIALDHVFTIGASGSSAYTFQGEGLNGTVNNPTLYLTRGKTYRFENGSGGHPIRIQSTSGASGTAYNTGVTNNAGSGTVIVEVQHDAPDVLYYQCTSHAAMNGILYITGALADGGVTTAKIADDAVTTVKIAANAVGSSELADNAVDTAAIADDAVTSAKIADGTIVAANIANDTITAVQLANNSANINVIVDGAVSTAKIADDAVTTAKIANDAVDTGQIATNSVTTLKLVDESVTLAKLEHGTSSNDGKFLRANNGADPTFETVTSTTINNNADNRVITGSGTANTLNGESNVIIDSNGHLGVGGAPDFEFQVTDSSGAAVIRAKDGANNKTVDIIANSTGGLIRTLGSYPLVLNTNQTERMRIDSSGRVGIQGTPNSSNFGAKLQVRESGQAATTLTALFGANENASGTTGGISDNTAKACRIGIPHYDTDQKAAAMFVGYTGSGVNELYIGGGTGMMNAATSVRIYADSSSTINNGGNQIARFDSDGLKFGTDTAAANALDDYEEGTFTAYLQSYYDGTSGQVASSDATYTKIGRKVFVQIRWLNSNTNGLNSSGALIKIGGMPFAPDNNKKCITTDFATFNVDFQNTNARHVFETDSNGWYGQLNYSQGSWGRWAVSRWRTSAIYFIFLELTLPNNRPSYVYKLSLNLF</sequence>
<dbReference type="EMBL" id="HQ332140">
    <property type="protein sequence ID" value="AGG54638.1"/>
    <property type="molecule type" value="Genomic_DNA"/>
</dbReference>
<evidence type="ECO:0000313" key="2">
    <source>
        <dbReference type="Proteomes" id="UP000204021"/>
    </source>
</evidence>
<protein>
    <recommendedName>
        <fullName evidence="3">Tail fiber protein</fullName>
    </recommendedName>
</protein>
<reference evidence="1 2" key="1">
    <citation type="submission" date="2010-09" db="EMBL/GenBank/DDBJ databases">
        <title>The Genome Sequence of Prochlorococcus phage P-GSP1.</title>
        <authorList>
            <consortium name="The Broad Institute Genome Sequencing Platform"/>
            <person name="Henn M.R."/>
            <person name="Sullivan M.S."/>
            <person name="Osburne M.S."/>
            <person name="Levin J."/>
            <person name="Malboeuf C."/>
            <person name="Casali M."/>
            <person name="Russ C."/>
            <person name="Lennon N."/>
            <person name="Chapman S.B."/>
            <person name="Erlich R."/>
            <person name="Young S.K."/>
            <person name="Yandava C."/>
            <person name="Zeng Q."/>
            <person name="Alvarado L."/>
            <person name="Anderson S."/>
            <person name="Berlin A."/>
            <person name="Chen Z."/>
            <person name="Freedman E."/>
            <person name="Gellesch M."/>
            <person name="Goldberg J."/>
            <person name="Green L."/>
            <person name="Griggs A."/>
            <person name="Gujja S."/>
            <person name="Heilman E.R."/>
            <person name="Heiman D."/>
            <person name="Hollinger A."/>
            <person name="Howarth C."/>
            <person name="Larson L."/>
            <person name="Mehta T."/>
            <person name="Pearson M."/>
            <person name="Roberts A."/>
            <person name="Ryan E."/>
            <person name="Saif S."/>
            <person name="Shea T."/>
            <person name="Shenoy N."/>
            <person name="Sisk P."/>
            <person name="Stolte C."/>
            <person name="Sykes S."/>
            <person name="White J."/>
            <person name="Yu Q."/>
            <person name="Coleman M.L."/>
            <person name="Huang K.H."/>
            <person name="Weigele P.R."/>
            <person name="DeFrancesco A.S."/>
            <person name="Kern S.E."/>
            <person name="Thompson L.R."/>
            <person name="Fu R."/>
            <person name="Hombeck B."/>
            <person name="Chisholm S.W."/>
            <person name="Haas B."/>
            <person name="Nusbaum C."/>
            <person name="Birren B."/>
        </authorList>
    </citation>
    <scope>NUCLEOTIDE SEQUENCE [LARGE SCALE GENOMIC DNA]</scope>
    <source>
        <strain evidence="1 2">P-GSP1</strain>
    </source>
</reference>
<evidence type="ECO:0000313" key="1">
    <source>
        <dbReference type="EMBL" id="AGG54638.1"/>
    </source>
</evidence>
<gene>
    <name evidence="1" type="ORF">PRQG_00035</name>
</gene>
<dbReference type="SUPFAM" id="SSF49503">
    <property type="entry name" value="Cupredoxins"/>
    <property type="match status" value="1"/>
</dbReference>
<name>M1U3K4_9CAUD</name>
<dbReference type="InterPro" id="IPR008972">
    <property type="entry name" value="Cupredoxin"/>
</dbReference>
<accession>M1U3K4</accession>
<dbReference type="Proteomes" id="UP000204021">
    <property type="component" value="Segment"/>
</dbReference>